<comment type="caution">
    <text evidence="2">The sequence shown here is derived from an EMBL/GenBank/DDBJ whole genome shotgun (WGS) entry which is preliminary data.</text>
</comment>
<dbReference type="InterPro" id="IPR011335">
    <property type="entry name" value="Restrct_endonuc-II-like"/>
</dbReference>
<dbReference type="EMBL" id="BOPG01000004">
    <property type="protein sequence ID" value="GIJ53084.1"/>
    <property type="molecule type" value="Genomic_DNA"/>
</dbReference>
<evidence type="ECO:0000313" key="2">
    <source>
        <dbReference type="EMBL" id="GIJ53084.1"/>
    </source>
</evidence>
<accession>A0A8J3YWT5</accession>
<keyword evidence="3" id="KW-1185">Reference proteome</keyword>
<dbReference type="Proteomes" id="UP000612585">
    <property type="component" value="Unassembled WGS sequence"/>
</dbReference>
<gene>
    <name evidence="2" type="ORF">Vau01_006000</name>
</gene>
<reference evidence="2" key="1">
    <citation type="submission" date="2021-01" db="EMBL/GenBank/DDBJ databases">
        <title>Whole genome shotgun sequence of Virgisporangium aurantiacum NBRC 16421.</title>
        <authorList>
            <person name="Komaki H."/>
            <person name="Tamura T."/>
        </authorList>
    </citation>
    <scope>NUCLEOTIDE SEQUENCE</scope>
    <source>
        <strain evidence="2">NBRC 16421</strain>
    </source>
</reference>
<dbReference type="InterPro" id="IPR012296">
    <property type="entry name" value="Nuclease_put_TT1808"/>
</dbReference>
<dbReference type="Pfam" id="PF05685">
    <property type="entry name" value="Uma2"/>
    <property type="match status" value="1"/>
</dbReference>
<evidence type="ECO:0000259" key="1">
    <source>
        <dbReference type="Pfam" id="PF05685"/>
    </source>
</evidence>
<dbReference type="PANTHER" id="PTHR35400">
    <property type="entry name" value="SLR1083 PROTEIN"/>
    <property type="match status" value="1"/>
</dbReference>
<evidence type="ECO:0000313" key="3">
    <source>
        <dbReference type="Proteomes" id="UP000612585"/>
    </source>
</evidence>
<protein>
    <recommendedName>
        <fullName evidence="1">Putative restriction endonuclease domain-containing protein</fullName>
    </recommendedName>
</protein>
<name>A0A8J3YWT5_9ACTN</name>
<feature type="domain" description="Putative restriction endonuclease" evidence="1">
    <location>
        <begin position="20"/>
        <end position="155"/>
    </location>
</feature>
<dbReference type="Gene3D" id="3.90.1570.10">
    <property type="entry name" value="tt1808, chain A"/>
    <property type="match status" value="1"/>
</dbReference>
<dbReference type="PANTHER" id="PTHR35400:SF3">
    <property type="entry name" value="SLL1072 PROTEIN"/>
    <property type="match status" value="1"/>
</dbReference>
<dbReference type="SUPFAM" id="SSF52980">
    <property type="entry name" value="Restriction endonuclease-like"/>
    <property type="match status" value="1"/>
</dbReference>
<sequence>MTTVSVRLPAAARPLTLDDVAELAERDPDHRYELQEGNLLIMPPPDAEHAEMSVRISAWLFANGYQGRVLATPGVRVGNSGRSPDVVVLVAPSSVRTVWIEPADVLLAIEIVSPGSMELDRHTKPREYAAAKIPNFWRVEREGAATVHFFGLGTGADGSPTYVPRGTALLDDLLTGPVPNLIPAG</sequence>
<dbReference type="CDD" id="cd06260">
    <property type="entry name" value="DUF820-like"/>
    <property type="match status" value="1"/>
</dbReference>
<dbReference type="InterPro" id="IPR008538">
    <property type="entry name" value="Uma2"/>
</dbReference>
<proteinExistence type="predicted"/>
<organism evidence="2 3">
    <name type="scientific">Virgisporangium aurantiacum</name>
    <dbReference type="NCBI Taxonomy" id="175570"/>
    <lineage>
        <taxon>Bacteria</taxon>
        <taxon>Bacillati</taxon>
        <taxon>Actinomycetota</taxon>
        <taxon>Actinomycetes</taxon>
        <taxon>Micromonosporales</taxon>
        <taxon>Micromonosporaceae</taxon>
        <taxon>Virgisporangium</taxon>
    </lineage>
</organism>
<dbReference type="AlphaFoldDB" id="A0A8J3YWT5"/>
<dbReference type="RefSeq" id="WP_203986838.1">
    <property type="nucleotide sequence ID" value="NZ_BOPG01000004.1"/>
</dbReference>